<dbReference type="GeneID" id="31357812"/>
<organism evidence="1 2">
    <name type="scientific">Heterostelium pallidum (strain ATCC 26659 / Pp 5 / PN500)</name>
    <name type="common">Cellular slime mold</name>
    <name type="synonym">Polysphondylium pallidum</name>
    <dbReference type="NCBI Taxonomy" id="670386"/>
    <lineage>
        <taxon>Eukaryota</taxon>
        <taxon>Amoebozoa</taxon>
        <taxon>Evosea</taxon>
        <taxon>Eumycetozoa</taxon>
        <taxon>Dictyostelia</taxon>
        <taxon>Acytosteliales</taxon>
        <taxon>Acytosteliaceae</taxon>
        <taxon>Heterostelium</taxon>
    </lineage>
</organism>
<dbReference type="EMBL" id="ADBJ01000008">
    <property type="protein sequence ID" value="EFA85286.1"/>
    <property type="molecule type" value="Genomic_DNA"/>
</dbReference>
<keyword evidence="2" id="KW-1185">Reference proteome</keyword>
<sequence length="301" mass="35106">MCSNNCILPFMPIQTRIIDLVAEDVEKDVFSFQDLNKGDMTKKEHYMISKLRSISNLDSSILEYSLVSKEWFQYISKECAINFNTPDFKSDCYGERLVEPEVSAVEFIHLNTPVLSRIPNNIDYCSEIEKWGVTSINFKYDLPDEYQVEHISYERLFKIGSLKFISIVRCDYVDLDELKYIVNNDRIVSFKAAIQYGGLSLENSENTSFSYSCDYCDLCQSYTHSKNIVMKNNKMSDWSEFCHLLSSNKKIKASKIYNWHNKTTVDAIEKIFKSSLTSHQTLTSIRKDDSCRILYIKRKNH</sequence>
<dbReference type="Proteomes" id="UP000001396">
    <property type="component" value="Unassembled WGS sequence"/>
</dbReference>
<dbReference type="AlphaFoldDB" id="D3B1W2"/>
<reference evidence="1 2" key="1">
    <citation type="journal article" date="2011" name="Genome Res.">
        <title>Phylogeny-wide analysis of social amoeba genomes highlights ancient origins for complex intercellular communication.</title>
        <authorList>
            <person name="Heidel A.J."/>
            <person name="Lawal H.M."/>
            <person name="Felder M."/>
            <person name="Schilde C."/>
            <person name="Helps N.R."/>
            <person name="Tunggal B."/>
            <person name="Rivero F."/>
            <person name="John U."/>
            <person name="Schleicher M."/>
            <person name="Eichinger L."/>
            <person name="Platzer M."/>
            <person name="Noegel A.A."/>
            <person name="Schaap P."/>
            <person name="Gloeckner G."/>
        </authorList>
    </citation>
    <scope>NUCLEOTIDE SEQUENCE [LARGE SCALE GENOMIC DNA]</scope>
    <source>
        <strain evidence="2">ATCC 26659 / Pp 5 / PN500</strain>
    </source>
</reference>
<protein>
    <submittedName>
        <fullName evidence="1">Uncharacterized protein</fullName>
    </submittedName>
</protein>
<dbReference type="InParanoid" id="D3B1W2"/>
<evidence type="ECO:0000313" key="1">
    <source>
        <dbReference type="EMBL" id="EFA85286.1"/>
    </source>
</evidence>
<gene>
    <name evidence="1" type="ORF">PPL_02287</name>
</gene>
<proteinExistence type="predicted"/>
<evidence type="ECO:0000313" key="2">
    <source>
        <dbReference type="Proteomes" id="UP000001396"/>
    </source>
</evidence>
<name>D3B1W2_HETP5</name>
<dbReference type="RefSeq" id="XP_020437395.1">
    <property type="nucleotide sequence ID" value="XM_020573278.1"/>
</dbReference>
<accession>D3B1W2</accession>
<comment type="caution">
    <text evidence="1">The sequence shown here is derived from an EMBL/GenBank/DDBJ whole genome shotgun (WGS) entry which is preliminary data.</text>
</comment>